<feature type="transmembrane region" description="Helical" evidence="5">
    <location>
        <begin position="303"/>
        <end position="323"/>
    </location>
</feature>
<feature type="transmembrane region" description="Helical" evidence="5">
    <location>
        <begin position="240"/>
        <end position="259"/>
    </location>
</feature>
<feature type="transmembrane region" description="Helical" evidence="5">
    <location>
        <begin position="133"/>
        <end position="154"/>
    </location>
</feature>
<evidence type="ECO:0000259" key="6">
    <source>
        <dbReference type="PROSITE" id="PS50850"/>
    </source>
</evidence>
<accession>A0A2S2C690</accession>
<evidence type="ECO:0000256" key="2">
    <source>
        <dbReference type="ARBA" id="ARBA00022692"/>
    </source>
</evidence>
<dbReference type="SUPFAM" id="SSF103473">
    <property type="entry name" value="MFS general substrate transporter"/>
    <property type="match status" value="1"/>
</dbReference>
<dbReference type="AlphaFoldDB" id="A0A2S2C690"/>
<gene>
    <name evidence="7" type="ORF">CBI38_33115</name>
</gene>
<reference evidence="7 8" key="1">
    <citation type="submission" date="2017-05" db="EMBL/GenBank/DDBJ databases">
        <title>Isolation of Rhodococcus sp. S2-17 biodegrading of BP-3.</title>
        <authorList>
            <person name="Lee Y."/>
            <person name="Kim K.H."/>
            <person name="Chun B.H."/>
            <person name="Jung H.S."/>
            <person name="Jeon C.O."/>
        </authorList>
    </citation>
    <scope>NUCLEOTIDE SEQUENCE [LARGE SCALE GENOMIC DNA]</scope>
    <source>
        <strain evidence="7 8">S2-17</strain>
        <plasmid evidence="8">prb98</plasmid>
    </source>
</reference>
<dbReference type="OrthoDB" id="9109650at2"/>
<dbReference type="Pfam" id="PF07690">
    <property type="entry name" value="MFS_1"/>
    <property type="match status" value="1"/>
</dbReference>
<dbReference type="GO" id="GO:0046943">
    <property type="term" value="F:carboxylic acid transmembrane transporter activity"/>
    <property type="evidence" value="ECO:0007669"/>
    <property type="project" value="TreeGrafter"/>
</dbReference>
<dbReference type="PANTHER" id="PTHR23508:SF10">
    <property type="entry name" value="CARBOXYLIC ACID TRANSPORTER PROTEIN HOMOLOG"/>
    <property type="match status" value="1"/>
</dbReference>
<dbReference type="PANTHER" id="PTHR23508">
    <property type="entry name" value="CARBOXYLIC ACID TRANSPORTER PROTEIN HOMOLOG"/>
    <property type="match status" value="1"/>
</dbReference>
<feature type="transmembrane region" description="Helical" evidence="5">
    <location>
        <begin position="160"/>
        <end position="180"/>
    </location>
</feature>
<keyword evidence="4 5" id="KW-0472">Membrane</keyword>
<evidence type="ECO:0000256" key="5">
    <source>
        <dbReference type="SAM" id="Phobius"/>
    </source>
</evidence>
<dbReference type="InterPro" id="IPR011701">
    <property type="entry name" value="MFS"/>
</dbReference>
<name>A0A2S2C690_9NOCA</name>
<evidence type="ECO:0000313" key="7">
    <source>
        <dbReference type="EMBL" id="AWK76298.1"/>
    </source>
</evidence>
<dbReference type="InterPro" id="IPR036259">
    <property type="entry name" value="MFS_trans_sf"/>
</dbReference>
<dbReference type="PROSITE" id="PS50850">
    <property type="entry name" value="MFS"/>
    <property type="match status" value="1"/>
</dbReference>
<evidence type="ECO:0000256" key="1">
    <source>
        <dbReference type="ARBA" id="ARBA00004651"/>
    </source>
</evidence>
<protein>
    <submittedName>
        <fullName evidence="7">MFS transporter</fullName>
    </submittedName>
</protein>
<dbReference type="PROSITE" id="PS00217">
    <property type="entry name" value="SUGAR_TRANSPORT_2"/>
    <property type="match status" value="1"/>
</dbReference>
<dbReference type="InterPro" id="IPR020846">
    <property type="entry name" value="MFS_dom"/>
</dbReference>
<feature type="transmembrane region" description="Helical" evidence="5">
    <location>
        <begin position="279"/>
        <end position="298"/>
    </location>
</feature>
<keyword evidence="3 5" id="KW-1133">Transmembrane helix</keyword>
<evidence type="ECO:0000256" key="4">
    <source>
        <dbReference type="ARBA" id="ARBA00023136"/>
    </source>
</evidence>
<keyword evidence="2 5" id="KW-0812">Transmembrane</keyword>
<dbReference type="EMBL" id="CP021355">
    <property type="protein sequence ID" value="AWK76298.1"/>
    <property type="molecule type" value="Genomic_DNA"/>
</dbReference>
<comment type="subcellular location">
    <subcellularLocation>
        <location evidence="1">Cell membrane</location>
        <topology evidence="1">Multi-pass membrane protein</topology>
    </subcellularLocation>
</comment>
<dbReference type="InterPro" id="IPR005829">
    <property type="entry name" value="Sugar_transporter_CS"/>
</dbReference>
<geneLocation type="plasmid" evidence="8">
    <name>prb98</name>
</geneLocation>
<feature type="transmembrane region" description="Helical" evidence="5">
    <location>
        <begin position="329"/>
        <end position="351"/>
    </location>
</feature>
<dbReference type="Gene3D" id="1.20.1250.20">
    <property type="entry name" value="MFS general substrate transporter like domains"/>
    <property type="match status" value="1"/>
</dbReference>
<sequence>MGKYQMSIVGICFAIILAEGYDLLLMAFAATVVAEEWGLSGSQLGVLLSSSLIGIGLGSLFVAPLADRTGRRPLSLGCLLFVGLSMVFASVSTSYVQLGISRLLTGIGIGGLVACLPVIIAEFSPRRRRTSMILLYTTGLPIGGIAAGAVAVSLNSSYGWRASFVVGAIVTLLLCVVVNLRMPESLDYLVYRRPPGALEQINATLPKMGLAPIAALPEPEPHSQGMKATMFEGRNGVRSLLLCSAFFFAMAAFHFAASWTPRLLQQSGMSTQQGISGGMLFNLGGIAATVTFSVLAVIATHKLLIIVSAIGAALSFLAVGVGLGTLTFALIAVVAVGFCMQATNSGLLALAPDCYPAQVRTTALGWALAVGRIGSILSPILVGILVDREWSPSSIFVLFAIPLLVTALLVAAIKIPVQPPMRTATKTAPA</sequence>
<feature type="domain" description="Major facilitator superfamily (MFS) profile" evidence="6">
    <location>
        <begin position="8"/>
        <end position="418"/>
    </location>
</feature>
<proteinExistence type="predicted"/>
<feature type="transmembrane region" description="Helical" evidence="5">
    <location>
        <begin position="363"/>
        <end position="386"/>
    </location>
</feature>
<feature type="transmembrane region" description="Helical" evidence="5">
    <location>
        <begin position="392"/>
        <end position="413"/>
    </location>
</feature>
<keyword evidence="8" id="KW-1185">Reference proteome</keyword>
<evidence type="ECO:0000313" key="8">
    <source>
        <dbReference type="Proteomes" id="UP000245711"/>
    </source>
</evidence>
<evidence type="ECO:0000256" key="3">
    <source>
        <dbReference type="ARBA" id="ARBA00022989"/>
    </source>
</evidence>
<dbReference type="KEGG" id="roz:CBI38_33115"/>
<feature type="transmembrane region" description="Helical" evidence="5">
    <location>
        <begin position="103"/>
        <end position="121"/>
    </location>
</feature>
<feature type="transmembrane region" description="Helical" evidence="5">
    <location>
        <begin position="44"/>
        <end position="66"/>
    </location>
</feature>
<feature type="transmembrane region" description="Helical" evidence="5">
    <location>
        <begin position="78"/>
        <end position="97"/>
    </location>
</feature>
<dbReference type="GO" id="GO:0005886">
    <property type="term" value="C:plasma membrane"/>
    <property type="evidence" value="ECO:0007669"/>
    <property type="project" value="UniProtKB-SubCell"/>
</dbReference>
<organism evidence="7 8">
    <name type="scientific">Rhodococcus oxybenzonivorans</name>
    <dbReference type="NCBI Taxonomy" id="1990687"/>
    <lineage>
        <taxon>Bacteria</taxon>
        <taxon>Bacillati</taxon>
        <taxon>Actinomycetota</taxon>
        <taxon>Actinomycetes</taxon>
        <taxon>Mycobacteriales</taxon>
        <taxon>Nocardiaceae</taxon>
        <taxon>Rhodococcus</taxon>
    </lineage>
</organism>
<keyword evidence="7" id="KW-0614">Plasmid</keyword>
<dbReference type="Proteomes" id="UP000245711">
    <property type="component" value="Plasmid pRB98"/>
</dbReference>